<dbReference type="EMBL" id="RHFK02000021">
    <property type="protein sequence ID" value="TWW56391.1"/>
    <property type="molecule type" value="Genomic_DNA"/>
</dbReference>
<gene>
    <name evidence="1" type="ORF">D4764_08G0003780</name>
</gene>
<accession>A0A5C6MQF4</accession>
<evidence type="ECO:0000313" key="1">
    <source>
        <dbReference type="EMBL" id="TWW56391.1"/>
    </source>
</evidence>
<comment type="caution">
    <text evidence="1">The sequence shown here is derived from an EMBL/GenBank/DDBJ whole genome shotgun (WGS) entry which is preliminary data.</text>
</comment>
<evidence type="ECO:0000313" key="2">
    <source>
        <dbReference type="Proteomes" id="UP000324091"/>
    </source>
</evidence>
<keyword evidence="2" id="KW-1185">Reference proteome</keyword>
<dbReference type="PANTHER" id="PTHR47773">
    <property type="entry name" value="SI:DKEY-9I5.2-RELATED"/>
    <property type="match status" value="1"/>
</dbReference>
<name>A0A5C6MQF4_9TELE</name>
<protein>
    <submittedName>
        <fullName evidence="1">Uncharacterized protein</fullName>
    </submittedName>
</protein>
<reference evidence="1 2" key="1">
    <citation type="submission" date="2019-04" db="EMBL/GenBank/DDBJ databases">
        <title>Chromosome genome assembly for Takifugu flavidus.</title>
        <authorList>
            <person name="Xiao S."/>
        </authorList>
    </citation>
    <scope>NUCLEOTIDE SEQUENCE [LARGE SCALE GENOMIC DNA]</scope>
    <source>
        <strain evidence="1">HTHZ2018</strain>
        <tissue evidence="1">Muscle</tissue>
    </source>
</reference>
<proteinExistence type="predicted"/>
<dbReference type="PANTHER" id="PTHR47773:SF1">
    <property type="entry name" value="C2H2-TYPE DOMAIN-CONTAINING PROTEIN"/>
    <property type="match status" value="1"/>
</dbReference>
<dbReference type="AlphaFoldDB" id="A0A5C6MQF4"/>
<dbReference type="Proteomes" id="UP000324091">
    <property type="component" value="Chromosome 8"/>
</dbReference>
<organism evidence="1 2">
    <name type="scientific">Takifugu flavidus</name>
    <name type="common">sansaifugu</name>
    <dbReference type="NCBI Taxonomy" id="433684"/>
    <lineage>
        <taxon>Eukaryota</taxon>
        <taxon>Metazoa</taxon>
        <taxon>Chordata</taxon>
        <taxon>Craniata</taxon>
        <taxon>Vertebrata</taxon>
        <taxon>Euteleostomi</taxon>
        <taxon>Actinopterygii</taxon>
        <taxon>Neopterygii</taxon>
        <taxon>Teleostei</taxon>
        <taxon>Neoteleostei</taxon>
        <taxon>Acanthomorphata</taxon>
        <taxon>Eupercaria</taxon>
        <taxon>Tetraodontiformes</taxon>
        <taxon>Tetradontoidea</taxon>
        <taxon>Tetraodontidae</taxon>
        <taxon>Takifugu</taxon>
    </lineage>
</organism>
<sequence>MDPLMPSLCILDMSVPQDGQQCILKASKEVRDQSKPHQPTDDSGLRCLKTPYDEARRRCRLVTQNPSEVQWMGQLILTGSSEAKASTGCLHQFDSPYSARWGNALFGHTNGDPSESSLVQKLKFSKRRWAAHLLGSRKNRLVYCFVQQLWLVGHRTNIS</sequence>